<dbReference type="GO" id="GO:0016829">
    <property type="term" value="F:lyase activity"/>
    <property type="evidence" value="ECO:0007669"/>
    <property type="project" value="InterPro"/>
</dbReference>
<protein>
    <submittedName>
        <fullName evidence="7">FAD/NAD(P)-binding protein</fullName>
    </submittedName>
</protein>
<dbReference type="HOGENOM" id="CLU_014528_0_0_1"/>
<proteinExistence type="inferred from homology"/>
<dbReference type="SUPFAM" id="SSF54373">
    <property type="entry name" value="FAD-linked reductases, C-terminal domain"/>
    <property type="match status" value="1"/>
</dbReference>
<dbReference type="InterPro" id="IPR050493">
    <property type="entry name" value="FAD-dep_Monooxygenase_BioMet"/>
</dbReference>
<dbReference type="PRINTS" id="PR00420">
    <property type="entry name" value="RNGMNOXGNASE"/>
</dbReference>
<accession>S3DCL4</accession>
<dbReference type="RefSeq" id="XP_008077781.1">
    <property type="nucleotide sequence ID" value="XM_008079590.1"/>
</dbReference>
<dbReference type="Gene3D" id="3.50.50.60">
    <property type="entry name" value="FAD/NAD(P)-binding domain"/>
    <property type="match status" value="1"/>
</dbReference>
<feature type="domain" description="FAD-binding" evidence="6">
    <location>
        <begin position="28"/>
        <end position="385"/>
    </location>
</feature>
<keyword evidence="5" id="KW-0503">Monooxygenase</keyword>
<dbReference type="SUPFAM" id="SSF160104">
    <property type="entry name" value="Acetoacetate decarboxylase-like"/>
    <property type="match status" value="1"/>
</dbReference>
<dbReference type="InterPro" id="IPR036188">
    <property type="entry name" value="FAD/NAD-bd_sf"/>
</dbReference>
<keyword evidence="3" id="KW-0274">FAD</keyword>
<dbReference type="eggNOG" id="KOG2614">
    <property type="taxonomic scope" value="Eukaryota"/>
</dbReference>
<dbReference type="KEGG" id="glz:GLAREA_10489"/>
<evidence type="ECO:0000256" key="4">
    <source>
        <dbReference type="ARBA" id="ARBA00023002"/>
    </source>
</evidence>
<dbReference type="GO" id="GO:0071949">
    <property type="term" value="F:FAD binding"/>
    <property type="evidence" value="ECO:0007669"/>
    <property type="project" value="InterPro"/>
</dbReference>
<keyword evidence="8" id="KW-1185">Reference proteome</keyword>
<comment type="similarity">
    <text evidence="1">Belongs to the paxM FAD-dependent monooxygenase family.</text>
</comment>
<evidence type="ECO:0000256" key="3">
    <source>
        <dbReference type="ARBA" id="ARBA00022827"/>
    </source>
</evidence>
<sequence>MGSINESKNDIMQPEFTKSGLPRQTPLNVIIVGAGIGGLTAAIGLRRNGHKVTLLEQSRFANETGAAIHLCPNANGLLRHYGMPPEDFGAVTVHSVKDYTSKGNVIKKIDMTESSKLWQNPWQLSHRVRLHETLKKTATSPDGIGTPATLHVSSRVAAVDPQSATVTLENGDIIQADLVVGADGLRSVTRKAVVGHSGKLIPSGKAAFRFLIPREAALSVAGSSAIMEESNQLSMWFLSDRRVVMYPCNDNELLNFVCIHPEHESQGSSEEWNKNATLDQVLKVYEGFDPRLLNVIRVADPESIKVWKLIDMENLPTWINGKVGLLGDAAHPFLPHQGQGGGVAIEDAVALAVVFSGDTTPEEVPERLKLYEKVRFERAHAIQEFSRQAGADFVDGKPRLDLMKYVPYNFGHDEYHNSTKVLANWKISRSKPVYQRMPLVFGVTPGPRQDSLGHSQVSGEEKFVTATIKFRSSRTFLQNLFPSESFKFKSPATVVTASFRSTTVSNMNWLGGRGYNHFGLYLHDVLYTKRDGSVVDGTYLPILFENLTDPILSGRDELGMPKVYCDLDIQRQQSSYTLKASWQAQTFGTFVIEDLHTTDTKEEVASSDARILVYKYSPAVGKRGTADCEYPVVVHHGADAELKPQTTTRQVSSSASISFESLDTGRIPTLHHIVSKLAEIPIYSVIEASVVNGSGVPDLISAERIE</sequence>
<dbReference type="Proteomes" id="UP000016922">
    <property type="component" value="Unassembled WGS sequence"/>
</dbReference>
<organism evidence="7 8">
    <name type="scientific">Glarea lozoyensis (strain ATCC 20868 / MF5171)</name>
    <dbReference type="NCBI Taxonomy" id="1116229"/>
    <lineage>
        <taxon>Eukaryota</taxon>
        <taxon>Fungi</taxon>
        <taxon>Dikarya</taxon>
        <taxon>Ascomycota</taxon>
        <taxon>Pezizomycotina</taxon>
        <taxon>Leotiomycetes</taxon>
        <taxon>Helotiales</taxon>
        <taxon>Helotiaceae</taxon>
        <taxon>Glarea</taxon>
    </lineage>
</organism>
<dbReference type="PANTHER" id="PTHR13789">
    <property type="entry name" value="MONOOXYGENASE"/>
    <property type="match status" value="1"/>
</dbReference>
<dbReference type="Pfam" id="PF01494">
    <property type="entry name" value="FAD_binding_3"/>
    <property type="match status" value="1"/>
</dbReference>
<reference evidence="7 8" key="1">
    <citation type="journal article" date="2013" name="BMC Genomics">
        <title>Genomics-driven discovery of the pneumocandin biosynthetic gene cluster in the fungus Glarea lozoyensis.</title>
        <authorList>
            <person name="Chen L."/>
            <person name="Yue Q."/>
            <person name="Zhang X."/>
            <person name="Xiang M."/>
            <person name="Wang C."/>
            <person name="Li S."/>
            <person name="Che Y."/>
            <person name="Ortiz-Lopez F.J."/>
            <person name="Bills G.F."/>
            <person name="Liu X."/>
            <person name="An Z."/>
        </authorList>
    </citation>
    <scope>NUCLEOTIDE SEQUENCE [LARGE SCALE GENOMIC DNA]</scope>
    <source>
        <strain evidence="8">ATCC 20868 / MF5171</strain>
    </source>
</reference>
<evidence type="ECO:0000313" key="7">
    <source>
        <dbReference type="EMBL" id="EPE34794.1"/>
    </source>
</evidence>
<dbReference type="Pfam" id="PF06314">
    <property type="entry name" value="ADC"/>
    <property type="match status" value="1"/>
</dbReference>
<dbReference type="InterPro" id="IPR002938">
    <property type="entry name" value="FAD-bd"/>
</dbReference>
<evidence type="ECO:0000259" key="6">
    <source>
        <dbReference type="Pfam" id="PF01494"/>
    </source>
</evidence>
<keyword evidence="4" id="KW-0560">Oxidoreductase</keyword>
<dbReference type="SUPFAM" id="SSF51905">
    <property type="entry name" value="FAD/NAD(P)-binding domain"/>
    <property type="match status" value="1"/>
</dbReference>
<gene>
    <name evidence="7" type="ORF">GLAREA_10489</name>
</gene>
<keyword evidence="2" id="KW-0285">Flavoprotein</keyword>
<dbReference type="InterPro" id="IPR023375">
    <property type="entry name" value="ADC_dom_sf"/>
</dbReference>
<dbReference type="GeneID" id="19469535"/>
<dbReference type="EMBL" id="KE145355">
    <property type="protein sequence ID" value="EPE34794.1"/>
    <property type="molecule type" value="Genomic_DNA"/>
</dbReference>
<dbReference type="AlphaFoldDB" id="S3DCL4"/>
<dbReference type="OMA" id="MPGPRQT"/>
<evidence type="ECO:0000256" key="2">
    <source>
        <dbReference type="ARBA" id="ARBA00022630"/>
    </source>
</evidence>
<evidence type="ECO:0000256" key="5">
    <source>
        <dbReference type="ARBA" id="ARBA00023033"/>
    </source>
</evidence>
<evidence type="ECO:0000256" key="1">
    <source>
        <dbReference type="ARBA" id="ARBA00007992"/>
    </source>
</evidence>
<dbReference type="OrthoDB" id="1047367at2759"/>
<dbReference type="Gene3D" id="2.40.400.10">
    <property type="entry name" value="Acetoacetate decarboxylase-like"/>
    <property type="match status" value="1"/>
</dbReference>
<name>S3DCL4_GLAL2</name>
<dbReference type="GO" id="GO:0004497">
    <property type="term" value="F:monooxygenase activity"/>
    <property type="evidence" value="ECO:0007669"/>
    <property type="project" value="UniProtKB-KW"/>
</dbReference>
<dbReference type="InterPro" id="IPR010451">
    <property type="entry name" value="Acetoacetate_decarboxylase"/>
</dbReference>
<evidence type="ECO:0000313" key="8">
    <source>
        <dbReference type="Proteomes" id="UP000016922"/>
    </source>
</evidence>
<dbReference type="PANTHER" id="PTHR13789:SF261">
    <property type="entry name" value="HYDROXYLASE, PUTATIVE (AFU_ORTHOLOGUE AFUA_7G00590)-RELATED"/>
    <property type="match status" value="1"/>
</dbReference>